<dbReference type="InterPro" id="IPR057001">
    <property type="entry name" value="RYYR-CCHC"/>
</dbReference>
<evidence type="ECO:0000313" key="3">
    <source>
        <dbReference type="Proteomes" id="UP000036681"/>
    </source>
</evidence>
<reference evidence="4" key="1">
    <citation type="submission" date="2023-03" db="UniProtKB">
        <authorList>
            <consortium name="WormBaseParasite"/>
        </authorList>
    </citation>
    <scope>IDENTIFICATION</scope>
</reference>
<feature type="compositionally biased region" description="Acidic residues" evidence="1">
    <location>
        <begin position="575"/>
        <end position="585"/>
    </location>
</feature>
<sequence length="693" mass="79667">MAPKKDFSDPRVISVLARYKKDLQSVKAVKSELERTLGWETTLQTVWRHLKSFEKEQEAMIRAKGEYPVIDWSLSWNDIDVDDHYGEEAIDVAIADDDSYISSSTPPKLLRENRSSTKRYVGECCRLRSPQPVYCTSLRHSSAPSQIHRMRSKRLTMSSLVIREKDNPQFVRVYRQTAATNDTVYYRCSTCDTIKRKLKASRISMQGADNGNERGTEFCSAEKNFRWRATVKTIHGRVVGNPYPQHHPDCHPISADQQKALETYRSIKAKLKDGRTSSSSATLMRHRIDQNGRSGYDDEADDMCFPFWRRVNIPYYDVTGNTHSGISHMPVASSTIRARASKEVIYTYTLSPKIRFVVSLPEERALEVEAGNDSSIFMGIPNNQLNGGIEQGPFPRARIRAVDGRIVGNAYPTHHPDCRPMSARIFKAREIDTGCRYRIKQGLISPRQAWDLGHQIAESKSLNDHTEEGIPFPQWDRVKRKYYKLSKGIKTRVDAVEEVLLDEERADLSCEKDLRNHNDEQRHIIVVENETTTSITPTCDTKSADVTDSLGESISHDIEQQESEVTDGSISLGQIDDELEDEESPELERIEMEHEESPTFNEEDRREEFDQEQVLEHAPEVESEAPDSRKQEQHSQCSCRQIYEANLELHEDIVRCLSEMKAMREEMRQTLMEMRCIRYGRGETKSLPMRFFP</sequence>
<evidence type="ECO:0000256" key="1">
    <source>
        <dbReference type="SAM" id="MobiDB-lite"/>
    </source>
</evidence>
<organism evidence="3 4">
    <name type="scientific">Ascaris lumbricoides</name>
    <name type="common">Giant roundworm</name>
    <dbReference type="NCBI Taxonomy" id="6252"/>
    <lineage>
        <taxon>Eukaryota</taxon>
        <taxon>Metazoa</taxon>
        <taxon>Ecdysozoa</taxon>
        <taxon>Nematoda</taxon>
        <taxon>Chromadorea</taxon>
        <taxon>Rhabditida</taxon>
        <taxon>Spirurina</taxon>
        <taxon>Ascaridomorpha</taxon>
        <taxon>Ascaridoidea</taxon>
        <taxon>Ascarididae</taxon>
        <taxon>Ascaris</taxon>
    </lineage>
</organism>
<evidence type="ECO:0000313" key="4">
    <source>
        <dbReference type="WBParaSite" id="ALUE_0001669301-mRNA-1"/>
    </source>
</evidence>
<accession>A0A9J2Q3A4</accession>
<feature type="region of interest" description="Disordered" evidence="1">
    <location>
        <begin position="558"/>
        <end position="635"/>
    </location>
</feature>
<dbReference type="Proteomes" id="UP000036681">
    <property type="component" value="Unplaced"/>
</dbReference>
<dbReference type="WBParaSite" id="ALUE_0001669301-mRNA-1">
    <property type="protein sequence ID" value="ALUE_0001669301-mRNA-1"/>
    <property type="gene ID" value="ALUE_0001669301"/>
</dbReference>
<proteinExistence type="predicted"/>
<dbReference type="AlphaFoldDB" id="A0A9J2Q3A4"/>
<keyword evidence="3" id="KW-1185">Reference proteome</keyword>
<name>A0A9J2Q3A4_ASCLU</name>
<feature type="domain" description="RYYR-CCHC" evidence="2">
    <location>
        <begin position="148"/>
        <end position="250"/>
    </location>
</feature>
<dbReference type="Pfam" id="PF23674">
    <property type="entry name" value="RYYR-CCHC"/>
    <property type="match status" value="1"/>
</dbReference>
<evidence type="ECO:0000259" key="2">
    <source>
        <dbReference type="Pfam" id="PF23674"/>
    </source>
</evidence>
<protein>
    <submittedName>
        <fullName evidence="4">Clr5 domain-containing protein</fullName>
    </submittedName>
</protein>
<feature type="compositionally biased region" description="Basic and acidic residues" evidence="1">
    <location>
        <begin position="586"/>
        <end position="633"/>
    </location>
</feature>